<feature type="non-terminal residue" evidence="1">
    <location>
        <position position="1"/>
    </location>
</feature>
<sequence length="238" mass="27095">FSKSECNHPRGAFPAVNVGITHGKGTTKPINLDNRDHTPMVQRLLADEDIQRLAGFASASFAMWNPKVYSYYKKRLNKLYTKRPHLRRNFRNSIFPCAAFNFGPQVRTYKHRDIMNCPFGWCSVQALGNYDYKNGGHLILWELKLIVEFPPGSLILLPSATITHSNIAVAEGETRVSFTQFAAGGLFRYVDYGLRTQAQLEHQDPAKFQEILAARPYQWKKGIALMRKLTEVTVHTAH</sequence>
<dbReference type="STRING" id="945553.A0A0D2NQ95"/>
<proteinExistence type="predicted"/>
<reference evidence="2" key="1">
    <citation type="submission" date="2014-04" db="EMBL/GenBank/DDBJ databases">
        <title>Evolutionary Origins and Diversification of the Mycorrhizal Mutualists.</title>
        <authorList>
            <consortium name="DOE Joint Genome Institute"/>
            <consortium name="Mycorrhizal Genomics Consortium"/>
            <person name="Kohler A."/>
            <person name="Kuo A."/>
            <person name="Nagy L.G."/>
            <person name="Floudas D."/>
            <person name="Copeland A."/>
            <person name="Barry K.W."/>
            <person name="Cichocki N."/>
            <person name="Veneault-Fourrey C."/>
            <person name="LaButti K."/>
            <person name="Lindquist E.A."/>
            <person name="Lipzen A."/>
            <person name="Lundell T."/>
            <person name="Morin E."/>
            <person name="Murat C."/>
            <person name="Riley R."/>
            <person name="Ohm R."/>
            <person name="Sun H."/>
            <person name="Tunlid A."/>
            <person name="Henrissat B."/>
            <person name="Grigoriev I.V."/>
            <person name="Hibbett D.S."/>
            <person name="Martin F."/>
        </authorList>
    </citation>
    <scope>NUCLEOTIDE SEQUENCE [LARGE SCALE GENOMIC DNA]</scope>
    <source>
        <strain evidence="2">FD-334 SS-4</strain>
    </source>
</reference>
<keyword evidence="2" id="KW-1185">Reference proteome</keyword>
<dbReference type="OMA" id="TESELCK"/>
<organism evidence="1 2">
    <name type="scientific">Hypholoma sublateritium (strain FD-334 SS-4)</name>
    <dbReference type="NCBI Taxonomy" id="945553"/>
    <lineage>
        <taxon>Eukaryota</taxon>
        <taxon>Fungi</taxon>
        <taxon>Dikarya</taxon>
        <taxon>Basidiomycota</taxon>
        <taxon>Agaricomycotina</taxon>
        <taxon>Agaricomycetes</taxon>
        <taxon>Agaricomycetidae</taxon>
        <taxon>Agaricales</taxon>
        <taxon>Agaricineae</taxon>
        <taxon>Strophariaceae</taxon>
        <taxon>Hypholoma</taxon>
    </lineage>
</organism>
<evidence type="ECO:0000313" key="1">
    <source>
        <dbReference type="EMBL" id="KJA18951.1"/>
    </source>
</evidence>
<dbReference type="OrthoDB" id="3253621at2759"/>
<dbReference type="EMBL" id="KN817582">
    <property type="protein sequence ID" value="KJA18951.1"/>
    <property type="molecule type" value="Genomic_DNA"/>
</dbReference>
<gene>
    <name evidence="1" type="ORF">HYPSUDRAFT_1096814</name>
</gene>
<dbReference type="AlphaFoldDB" id="A0A0D2NQ95"/>
<accession>A0A0D2NQ95</accession>
<protein>
    <submittedName>
        <fullName evidence="1">Uncharacterized protein</fullName>
    </submittedName>
</protein>
<dbReference type="Gene3D" id="3.60.130.30">
    <property type="match status" value="1"/>
</dbReference>
<evidence type="ECO:0000313" key="2">
    <source>
        <dbReference type="Proteomes" id="UP000054270"/>
    </source>
</evidence>
<dbReference type="Proteomes" id="UP000054270">
    <property type="component" value="Unassembled WGS sequence"/>
</dbReference>
<name>A0A0D2NQ95_HYPSF</name>